<accession>A0A918REN9</accession>
<feature type="region of interest" description="Disordered" evidence="6">
    <location>
        <begin position="661"/>
        <end position="712"/>
    </location>
</feature>
<proteinExistence type="predicted"/>
<feature type="transmembrane region" description="Helical" evidence="7">
    <location>
        <begin position="238"/>
        <end position="257"/>
    </location>
</feature>
<keyword evidence="4 7" id="KW-1133">Transmembrane helix</keyword>
<evidence type="ECO:0000256" key="7">
    <source>
        <dbReference type="SAM" id="Phobius"/>
    </source>
</evidence>
<feature type="transmembrane region" description="Helical" evidence="7">
    <location>
        <begin position="321"/>
        <end position="338"/>
    </location>
</feature>
<comment type="subcellular location">
    <subcellularLocation>
        <location evidence="1">Cell membrane</location>
        <topology evidence="1">Multi-pass membrane protein</topology>
    </subcellularLocation>
</comment>
<evidence type="ECO:0000313" key="10">
    <source>
        <dbReference type="EMBL" id="GGZ95502.1"/>
    </source>
</evidence>
<feature type="transmembrane region" description="Helical" evidence="7">
    <location>
        <begin position="424"/>
        <end position="449"/>
    </location>
</feature>
<evidence type="ECO:0000259" key="8">
    <source>
        <dbReference type="Pfam" id="PF03772"/>
    </source>
</evidence>
<evidence type="ECO:0000259" key="9">
    <source>
        <dbReference type="Pfam" id="PF13567"/>
    </source>
</evidence>
<feature type="transmembrane region" description="Helical" evidence="7">
    <location>
        <begin position="344"/>
        <end position="361"/>
    </location>
</feature>
<dbReference type="PANTHER" id="PTHR30619:SF1">
    <property type="entry name" value="RECOMBINATION PROTEIN 2"/>
    <property type="match status" value="1"/>
</dbReference>
<dbReference type="GO" id="GO:0005886">
    <property type="term" value="C:plasma membrane"/>
    <property type="evidence" value="ECO:0007669"/>
    <property type="project" value="UniProtKB-SubCell"/>
</dbReference>
<feature type="domain" description="ComEC/Rec2-related protein" evidence="8">
    <location>
        <begin position="216"/>
        <end position="496"/>
    </location>
</feature>
<keyword evidence="5 7" id="KW-0472">Membrane</keyword>
<sequence length="712" mass="75024">MVAFGAGIAAWFLLDNRWQWLGLLAACGATVLAAMAALRPDGRFPFLRQAVIALAIMLAGGCMLVWAKSELVGTRPIERPMVTVLTGTVLDRVEQPAEGRVRLLLATREPESGRAIRVRINLPLERDAPAIAEGARLRLRARLMPPAPPMLPGGYDFARAAWFSGLAATGSVLGDVTVIAPAGQVSPLRAAQRALSAHVRANLDGSPGAIAAAFASGDRGAIAEADEIAMRHAGLTHLLSISGLHVSAMIAAAYFLASRLLGLWPWLALRVRIPLIAAAVGAITGVGYTLLTGAEVPTVRSCIGALLVLAALALGREPLSLRLLAVAAFVVLLFWPEALAGPSFQMSFAAVAAIIALHGTARMRAFMAPRDEPWWTRLLRNLAAVTATGLVIELALMPIGLFHFHQSGVYGALANVVAIPLTTFLSMPLIAVALLFDLFGAGGAFWWLAGKSLEALLALAHGTAAMPGAVSRMPAMGEGAFALFVAGGLWLALWSGRVRLLGAVPAAAGAMLLTALAPPDVLISGDGRHVGITGEVPGALLVLRESRSDFARDNLTELAGMDGDTRPLTAWPGARCNRDFCAIRLVRDGKAWNLLMTRGMDLVAERELAAACERVDIVISDRYLPRSCRPRWLKADRRMLDRSGGLTIDLAAHRVRGVAQSQGQHGWWSPRTAYPSQLRGPVPPGSTPAPQADQPETGPDAKTPAAGATGAS</sequence>
<gene>
    <name evidence="10" type="ORF">GCM10011617_14580</name>
</gene>
<dbReference type="PANTHER" id="PTHR30619">
    <property type="entry name" value="DNA INTERNALIZATION/COMPETENCE PROTEIN COMEC/REC2"/>
    <property type="match status" value="1"/>
</dbReference>
<reference evidence="10" key="1">
    <citation type="journal article" date="2014" name="Int. J. Syst. Evol. Microbiol.">
        <title>Complete genome sequence of Corynebacterium casei LMG S-19264T (=DSM 44701T), isolated from a smear-ripened cheese.</title>
        <authorList>
            <consortium name="US DOE Joint Genome Institute (JGI-PGF)"/>
            <person name="Walter F."/>
            <person name="Albersmeier A."/>
            <person name="Kalinowski J."/>
            <person name="Ruckert C."/>
        </authorList>
    </citation>
    <scope>NUCLEOTIDE SEQUENCE</scope>
    <source>
        <strain evidence="10">KCTC 32422</strain>
    </source>
</reference>
<keyword evidence="11" id="KW-1185">Reference proteome</keyword>
<reference evidence="10" key="2">
    <citation type="submission" date="2020-09" db="EMBL/GenBank/DDBJ databases">
        <authorList>
            <person name="Sun Q."/>
            <person name="Kim S."/>
        </authorList>
    </citation>
    <scope>NUCLEOTIDE SEQUENCE</scope>
    <source>
        <strain evidence="10">KCTC 32422</strain>
    </source>
</reference>
<dbReference type="NCBIfam" id="TIGR00360">
    <property type="entry name" value="ComEC_N-term"/>
    <property type="match status" value="1"/>
</dbReference>
<feature type="domain" description="DUF4131" evidence="9">
    <location>
        <begin position="18"/>
        <end position="174"/>
    </location>
</feature>
<dbReference type="Pfam" id="PF13567">
    <property type="entry name" value="DUF4131"/>
    <property type="match status" value="1"/>
</dbReference>
<name>A0A918REN9_9SPHN</name>
<keyword evidence="2" id="KW-1003">Cell membrane</keyword>
<evidence type="ECO:0000256" key="6">
    <source>
        <dbReference type="SAM" id="MobiDB-lite"/>
    </source>
</evidence>
<dbReference type="Pfam" id="PF03772">
    <property type="entry name" value="Competence"/>
    <property type="match status" value="1"/>
</dbReference>
<feature type="transmembrane region" description="Helical" evidence="7">
    <location>
        <begin position="269"/>
        <end position="291"/>
    </location>
</feature>
<dbReference type="AlphaFoldDB" id="A0A918REN9"/>
<organism evidence="10 11">
    <name type="scientific">Novosphingobium arvoryzae</name>
    <dbReference type="NCBI Taxonomy" id="1256514"/>
    <lineage>
        <taxon>Bacteria</taxon>
        <taxon>Pseudomonadati</taxon>
        <taxon>Pseudomonadota</taxon>
        <taxon>Alphaproteobacteria</taxon>
        <taxon>Sphingomonadales</taxon>
        <taxon>Sphingomonadaceae</taxon>
        <taxon>Novosphingobium</taxon>
    </lineage>
</organism>
<dbReference type="Proteomes" id="UP000634139">
    <property type="component" value="Unassembled WGS sequence"/>
</dbReference>
<dbReference type="EMBL" id="BMZD01000003">
    <property type="protein sequence ID" value="GGZ95502.1"/>
    <property type="molecule type" value="Genomic_DNA"/>
</dbReference>
<evidence type="ECO:0000256" key="4">
    <source>
        <dbReference type="ARBA" id="ARBA00022989"/>
    </source>
</evidence>
<feature type="transmembrane region" description="Helical" evidence="7">
    <location>
        <begin position="382"/>
        <end position="404"/>
    </location>
</feature>
<evidence type="ECO:0000313" key="11">
    <source>
        <dbReference type="Proteomes" id="UP000634139"/>
    </source>
</evidence>
<dbReference type="InterPro" id="IPR052159">
    <property type="entry name" value="Competence_DNA_uptake"/>
</dbReference>
<feature type="transmembrane region" description="Helical" evidence="7">
    <location>
        <begin position="50"/>
        <end position="67"/>
    </location>
</feature>
<feature type="transmembrane region" description="Helical" evidence="7">
    <location>
        <begin position="475"/>
        <end position="494"/>
    </location>
</feature>
<evidence type="ECO:0000256" key="3">
    <source>
        <dbReference type="ARBA" id="ARBA00022692"/>
    </source>
</evidence>
<feature type="transmembrane region" description="Helical" evidence="7">
    <location>
        <begin position="500"/>
        <end position="518"/>
    </location>
</feature>
<feature type="transmembrane region" description="Helical" evidence="7">
    <location>
        <begin position="20"/>
        <end position="38"/>
    </location>
</feature>
<keyword evidence="3 7" id="KW-0812">Transmembrane</keyword>
<evidence type="ECO:0000256" key="2">
    <source>
        <dbReference type="ARBA" id="ARBA00022475"/>
    </source>
</evidence>
<dbReference type="InterPro" id="IPR025405">
    <property type="entry name" value="DUF4131"/>
</dbReference>
<protein>
    <submittedName>
        <fullName evidence="10">Competence protein ComEC</fullName>
    </submittedName>
</protein>
<dbReference type="InterPro" id="IPR004477">
    <property type="entry name" value="ComEC_N"/>
</dbReference>
<evidence type="ECO:0000256" key="1">
    <source>
        <dbReference type="ARBA" id="ARBA00004651"/>
    </source>
</evidence>
<evidence type="ECO:0000256" key="5">
    <source>
        <dbReference type="ARBA" id="ARBA00023136"/>
    </source>
</evidence>
<feature type="transmembrane region" description="Helical" evidence="7">
    <location>
        <begin position="297"/>
        <end position="314"/>
    </location>
</feature>
<comment type="caution">
    <text evidence="10">The sequence shown here is derived from an EMBL/GenBank/DDBJ whole genome shotgun (WGS) entry which is preliminary data.</text>
</comment>